<feature type="region of interest" description="Disordered" evidence="1">
    <location>
        <begin position="46"/>
        <end position="116"/>
    </location>
</feature>
<gene>
    <name evidence="2" type="ORF">GCM10010421_25940</name>
</gene>
<evidence type="ECO:0000313" key="3">
    <source>
        <dbReference type="Proteomes" id="UP001500460"/>
    </source>
</evidence>
<reference evidence="2 3" key="1">
    <citation type="journal article" date="2019" name="Int. J. Syst. Evol. Microbiol.">
        <title>The Global Catalogue of Microorganisms (GCM) 10K type strain sequencing project: providing services to taxonomists for standard genome sequencing and annotation.</title>
        <authorList>
            <consortium name="The Broad Institute Genomics Platform"/>
            <consortium name="The Broad Institute Genome Sequencing Center for Infectious Disease"/>
            <person name="Wu L."/>
            <person name="Ma J."/>
        </authorList>
    </citation>
    <scope>NUCLEOTIDE SEQUENCE [LARGE SCALE GENOMIC DNA]</scope>
    <source>
        <strain evidence="2 3">JCM 6922</strain>
    </source>
</reference>
<accession>A0ABN3JRG5</accession>
<organism evidence="2 3">
    <name type="scientific">Streptomyces glaucus</name>
    <dbReference type="NCBI Taxonomy" id="284029"/>
    <lineage>
        <taxon>Bacteria</taxon>
        <taxon>Bacillati</taxon>
        <taxon>Actinomycetota</taxon>
        <taxon>Actinomycetes</taxon>
        <taxon>Kitasatosporales</taxon>
        <taxon>Streptomycetaceae</taxon>
        <taxon>Streptomyces</taxon>
    </lineage>
</organism>
<dbReference type="Proteomes" id="UP001500460">
    <property type="component" value="Unassembled WGS sequence"/>
</dbReference>
<name>A0ABN3JRG5_9ACTN</name>
<keyword evidence="3" id="KW-1185">Reference proteome</keyword>
<sequence>MCHKGGAHGVRARGMSVSQVIAAGQGSLNHISHVSGDTCHMMPGSPARSAGGGGPHRVGVGPVRPWNSPEGRRKGRDALLRPLSGPRAAGPHPIGDPPPPSAGLRPNRPTAFGRPGLGLRGVGSARGVAESSGVWELGGLGAGVGAWDWGIEAWGSQDLR</sequence>
<protein>
    <recommendedName>
        <fullName evidence="4">Secreted protein</fullName>
    </recommendedName>
</protein>
<evidence type="ECO:0008006" key="4">
    <source>
        <dbReference type="Google" id="ProtNLM"/>
    </source>
</evidence>
<evidence type="ECO:0000256" key="1">
    <source>
        <dbReference type="SAM" id="MobiDB-lite"/>
    </source>
</evidence>
<proteinExistence type="predicted"/>
<feature type="compositionally biased region" description="Basic and acidic residues" evidence="1">
    <location>
        <begin position="70"/>
        <end position="79"/>
    </location>
</feature>
<comment type="caution">
    <text evidence="2">The sequence shown here is derived from an EMBL/GenBank/DDBJ whole genome shotgun (WGS) entry which is preliminary data.</text>
</comment>
<dbReference type="EMBL" id="BAAATK010000013">
    <property type="protein sequence ID" value="GAA2435270.1"/>
    <property type="molecule type" value="Genomic_DNA"/>
</dbReference>
<evidence type="ECO:0000313" key="2">
    <source>
        <dbReference type="EMBL" id="GAA2435270.1"/>
    </source>
</evidence>